<evidence type="ECO:0000256" key="1">
    <source>
        <dbReference type="ARBA" id="ARBA00001947"/>
    </source>
</evidence>
<evidence type="ECO:0000256" key="6">
    <source>
        <dbReference type="ARBA" id="ARBA00022723"/>
    </source>
</evidence>
<evidence type="ECO:0000256" key="5">
    <source>
        <dbReference type="ARBA" id="ARBA00018141"/>
    </source>
</evidence>
<reference evidence="11" key="1">
    <citation type="submission" date="2024-07" db="EMBL/GenBank/DDBJ databases">
        <authorList>
            <person name="fu j."/>
        </authorList>
    </citation>
    <scope>NUCLEOTIDE SEQUENCE</scope>
    <source>
        <strain evidence="11">P10A9</strain>
    </source>
</reference>
<organism evidence="11">
    <name type="scientific">Sinomonas puerhi</name>
    <dbReference type="NCBI Taxonomy" id="3238584"/>
    <lineage>
        <taxon>Bacteria</taxon>
        <taxon>Bacillati</taxon>
        <taxon>Actinomycetota</taxon>
        <taxon>Actinomycetes</taxon>
        <taxon>Micrococcales</taxon>
        <taxon>Micrococcaceae</taxon>
        <taxon>Sinomonas</taxon>
    </lineage>
</organism>
<evidence type="ECO:0000256" key="10">
    <source>
        <dbReference type="ARBA" id="ARBA00048807"/>
    </source>
</evidence>
<evidence type="ECO:0000256" key="8">
    <source>
        <dbReference type="ARBA" id="ARBA00023239"/>
    </source>
</evidence>
<keyword evidence="6" id="KW-0479">Metal-binding</keyword>
<dbReference type="Gene3D" id="3.30.479.10">
    <property type="entry name" value="6-pyruvoyl tetrahydropterin synthase/QueD"/>
    <property type="match status" value="1"/>
</dbReference>
<keyword evidence="7" id="KW-0862">Zinc</keyword>
<accession>A0AB39L3Y7</accession>
<dbReference type="PANTHER" id="PTHR12589:SF7">
    <property type="entry name" value="6-PYRUVOYL TETRAHYDROBIOPTERIN SYNTHASE"/>
    <property type="match status" value="1"/>
</dbReference>
<dbReference type="AlphaFoldDB" id="A0AB39L3Y7"/>
<comment type="pathway">
    <text evidence="2">Purine metabolism; 7-cyano-7-deazaguanine biosynthesis.</text>
</comment>
<comment type="catalytic activity">
    <reaction evidence="10">
        <text>7,8-dihydroneopterin 3'-triphosphate + H2O = 6-carboxy-5,6,7,8-tetrahydropterin + triphosphate + acetaldehyde + 2 H(+)</text>
        <dbReference type="Rhea" id="RHEA:27966"/>
        <dbReference type="ChEBI" id="CHEBI:15343"/>
        <dbReference type="ChEBI" id="CHEBI:15377"/>
        <dbReference type="ChEBI" id="CHEBI:15378"/>
        <dbReference type="ChEBI" id="CHEBI:18036"/>
        <dbReference type="ChEBI" id="CHEBI:58462"/>
        <dbReference type="ChEBI" id="CHEBI:61032"/>
        <dbReference type="EC" id="4.1.2.50"/>
    </reaction>
</comment>
<dbReference type="SUPFAM" id="SSF55620">
    <property type="entry name" value="Tetrahydrobiopterin biosynthesis enzymes-like"/>
    <property type="match status" value="1"/>
</dbReference>
<comment type="similarity">
    <text evidence="3">Belongs to the PTPS family. QueD subfamily.</text>
</comment>
<dbReference type="GO" id="GO:0070497">
    <property type="term" value="F:6-carboxytetrahydropterin synthase activity"/>
    <property type="evidence" value="ECO:0007669"/>
    <property type="project" value="UniProtKB-EC"/>
</dbReference>
<dbReference type="GO" id="GO:0046872">
    <property type="term" value="F:metal ion binding"/>
    <property type="evidence" value="ECO:0007669"/>
    <property type="project" value="UniProtKB-KW"/>
</dbReference>
<dbReference type="EMBL" id="CP163302">
    <property type="protein sequence ID" value="XDP45568.1"/>
    <property type="molecule type" value="Genomic_DNA"/>
</dbReference>
<protein>
    <recommendedName>
        <fullName evidence="5">6-carboxy-5,6,7,8-tetrahydropterin synthase</fullName>
        <ecNumber evidence="4">4.1.2.50</ecNumber>
    </recommendedName>
    <alternativeName>
        <fullName evidence="9">Queuosine biosynthesis protein QueD</fullName>
    </alternativeName>
</protein>
<evidence type="ECO:0000256" key="7">
    <source>
        <dbReference type="ARBA" id="ARBA00022833"/>
    </source>
</evidence>
<evidence type="ECO:0000313" key="11">
    <source>
        <dbReference type="EMBL" id="XDP45568.1"/>
    </source>
</evidence>
<dbReference type="Pfam" id="PF01242">
    <property type="entry name" value="PTPS"/>
    <property type="match status" value="1"/>
</dbReference>
<sequence>MFSLTVRDHVMIAHSLPRPAFGPAQGLHGATFVVELTLRAEALDANSTVMDIGEATEVLAAILDGLRYRNLDEHPDFSGRLTTTEVLAQHVAVSAAEHLGRFDHLTAVEATLRENPDAWASCALELRPAGDGRRG</sequence>
<dbReference type="KEGG" id="spue:AB5L97_00640"/>
<dbReference type="EC" id="4.1.2.50" evidence="4"/>
<comment type="cofactor">
    <cofactor evidence="1">
        <name>Zn(2+)</name>
        <dbReference type="ChEBI" id="CHEBI:29105"/>
    </cofactor>
</comment>
<evidence type="ECO:0000256" key="3">
    <source>
        <dbReference type="ARBA" id="ARBA00008900"/>
    </source>
</evidence>
<evidence type="ECO:0000256" key="2">
    <source>
        <dbReference type="ARBA" id="ARBA00005061"/>
    </source>
</evidence>
<gene>
    <name evidence="11" type="ORF">AB5L97_00640</name>
</gene>
<dbReference type="PANTHER" id="PTHR12589">
    <property type="entry name" value="PYRUVOYL TETRAHYDROBIOPTERIN SYNTHASE"/>
    <property type="match status" value="1"/>
</dbReference>
<evidence type="ECO:0000256" key="9">
    <source>
        <dbReference type="ARBA" id="ARBA00031449"/>
    </source>
</evidence>
<name>A0AB39L3Y7_9MICC</name>
<evidence type="ECO:0000256" key="4">
    <source>
        <dbReference type="ARBA" id="ARBA00012982"/>
    </source>
</evidence>
<dbReference type="InterPro" id="IPR007115">
    <property type="entry name" value="6-PTP_synth/QueD"/>
</dbReference>
<keyword evidence="8" id="KW-0456">Lyase</keyword>
<dbReference type="InterPro" id="IPR038418">
    <property type="entry name" value="6-PTP_synth/QueD_sf"/>
</dbReference>
<proteinExistence type="inferred from homology"/>
<dbReference type="RefSeq" id="WP_307958145.1">
    <property type="nucleotide sequence ID" value="NZ_CP163302.1"/>
</dbReference>